<dbReference type="AlphaFoldDB" id="A0A2S3ITC5"/>
<name>A0A2S3ITC5_9POAL</name>
<evidence type="ECO:0000313" key="2">
    <source>
        <dbReference type="EMBL" id="PAN51094.2"/>
    </source>
</evidence>
<reference evidence="2" key="1">
    <citation type="submission" date="2018-04" db="EMBL/GenBank/DDBJ databases">
        <title>WGS assembly of Panicum hallii.</title>
        <authorList>
            <person name="Lovell J."/>
            <person name="Jenkins J."/>
            <person name="Lowry D."/>
            <person name="Mamidi S."/>
            <person name="Sreedasyam A."/>
            <person name="Weng X."/>
            <person name="Barry K."/>
            <person name="Bonette J."/>
            <person name="Campitelli B."/>
            <person name="Daum C."/>
            <person name="Gordon S."/>
            <person name="Gould B."/>
            <person name="Lipzen A."/>
            <person name="Macqueen A."/>
            <person name="Palacio-Mejia J."/>
            <person name="Plott C."/>
            <person name="Shakirov E."/>
            <person name="Shu S."/>
            <person name="Yoshinaga Y."/>
            <person name="Zane M."/>
            <person name="Rokhsar D."/>
            <person name="Grimwood J."/>
            <person name="Schmutz J."/>
            <person name="Juenger T."/>
        </authorList>
    </citation>
    <scope>NUCLEOTIDE SEQUENCE [LARGE SCALE GENOMIC DNA]</scope>
    <source>
        <strain evidence="2">FIL2</strain>
    </source>
</reference>
<feature type="compositionally biased region" description="Pro residues" evidence="1">
    <location>
        <begin position="209"/>
        <end position="244"/>
    </location>
</feature>
<dbReference type="EMBL" id="CM008054">
    <property type="protein sequence ID" value="PAN51094.2"/>
    <property type="molecule type" value="Genomic_DNA"/>
</dbReference>
<dbReference type="Proteomes" id="UP000243499">
    <property type="component" value="Chromosome 9"/>
</dbReference>
<protein>
    <recommendedName>
        <fullName evidence="3">Proline-rich protein</fullName>
    </recommendedName>
</protein>
<accession>A0A2S3ITC5</accession>
<dbReference type="PANTHER" id="PTHR33935">
    <property type="entry name" value="OS10G0148100 PROTEIN"/>
    <property type="match status" value="1"/>
</dbReference>
<feature type="region of interest" description="Disordered" evidence="1">
    <location>
        <begin position="208"/>
        <end position="291"/>
    </location>
</feature>
<proteinExistence type="predicted"/>
<dbReference type="Gramene" id="PAN51094">
    <property type="protein sequence ID" value="PAN51094"/>
    <property type="gene ID" value="PAHAL_9G534000"/>
</dbReference>
<feature type="compositionally biased region" description="Basic residues" evidence="1">
    <location>
        <begin position="252"/>
        <end position="265"/>
    </location>
</feature>
<organism evidence="2">
    <name type="scientific">Panicum hallii</name>
    <dbReference type="NCBI Taxonomy" id="206008"/>
    <lineage>
        <taxon>Eukaryota</taxon>
        <taxon>Viridiplantae</taxon>
        <taxon>Streptophyta</taxon>
        <taxon>Embryophyta</taxon>
        <taxon>Tracheophyta</taxon>
        <taxon>Spermatophyta</taxon>
        <taxon>Magnoliopsida</taxon>
        <taxon>Liliopsida</taxon>
        <taxon>Poales</taxon>
        <taxon>Poaceae</taxon>
        <taxon>PACMAD clade</taxon>
        <taxon>Panicoideae</taxon>
        <taxon>Panicodae</taxon>
        <taxon>Paniceae</taxon>
        <taxon>Panicinae</taxon>
        <taxon>Panicum</taxon>
        <taxon>Panicum sect. Panicum</taxon>
    </lineage>
</organism>
<dbReference type="PANTHER" id="PTHR33935:SF1">
    <property type="entry name" value="EXPRESSED PROTEIN"/>
    <property type="match status" value="1"/>
</dbReference>
<dbReference type="Pfam" id="PF01190">
    <property type="entry name" value="Pollen_Ole_e_1"/>
    <property type="match status" value="1"/>
</dbReference>
<gene>
    <name evidence="2" type="ORF">PAHAL_9G534000</name>
</gene>
<evidence type="ECO:0000256" key="1">
    <source>
        <dbReference type="SAM" id="MobiDB-lite"/>
    </source>
</evidence>
<evidence type="ECO:0008006" key="3">
    <source>
        <dbReference type="Google" id="ProtNLM"/>
    </source>
</evidence>
<sequence>MHPGTISPSKLSAISSFRYLLLKKRKRKRKRKKQQQGCSVMGTRLPQAAALFAALLAVSFGAAAWKAEAAAPPPVVVGSIKCLDCSPDGVNAEDALQGLQVAIKCKSAADESYETKAVGPLDDAGVFRIPLAADLLRDDGNLDGDCFAQLHSAPDTPCVGQAPPRIAPSLSQDGTADTASATYLEAAADTVFSPVACACGKKKKHFMFGPPPPPPRPTPNPPTPTYGPPTPTPTPVPEPRPPAPEEPEPFFKKKPKVKFMHRKKPCPPLADDDTTRPAAGGQQEKLAKKLH</sequence>